<gene>
    <name evidence="1" type="ORF">B446_01090</name>
    <name evidence="2" type="ORF">B446_34205</name>
</gene>
<evidence type="ECO:0000313" key="1">
    <source>
        <dbReference type="EMBL" id="AGS67056.1"/>
    </source>
</evidence>
<dbReference type="KEGG" id="sci:B446_34205"/>
<keyword evidence="3" id="KW-1185">Reference proteome</keyword>
<proteinExistence type="predicted"/>
<dbReference type="EMBL" id="CP006259">
    <property type="protein sequence ID" value="AGS73639.1"/>
    <property type="molecule type" value="Genomic_DNA"/>
</dbReference>
<evidence type="ECO:0000313" key="2">
    <source>
        <dbReference type="EMBL" id="AGS73639.1"/>
    </source>
</evidence>
<reference evidence="1 3" key="2">
    <citation type="journal article" date="2013" name="J. Biotechnol.">
        <title>Complete genome sequence of the kirromycin producer Streptomyces collinus Tu 365 consisting of a linear chromosome and two linear plasmids.</title>
        <authorList>
            <person name="Ruckert C."/>
            <person name="Szczepanowski R."/>
            <person name="Albersmeier A."/>
            <person name="Goesmann A."/>
            <person name="Iftime D."/>
            <person name="Musiol E.M."/>
            <person name="Blin K."/>
            <person name="Wohlleben W."/>
            <person name="Puhler A."/>
            <person name="Kalinowski J."/>
            <person name="Weber T."/>
        </authorList>
    </citation>
    <scope>NUCLEOTIDE SEQUENCE [LARGE SCALE GENOMIC DNA]</scope>
    <source>
        <strain evidence="3">DSM 40733 / Tue 365</strain>
        <strain evidence="1">Tu 365</strain>
    </source>
</reference>
<dbReference type="HOGENOM" id="CLU_1969232_0_0_11"/>
<dbReference type="Proteomes" id="UP000015423">
    <property type="component" value="Chromosome"/>
</dbReference>
<protein>
    <submittedName>
        <fullName evidence="1">Telomere-binding protein</fullName>
    </submittedName>
</protein>
<dbReference type="InterPro" id="IPR010982">
    <property type="entry name" value="Lambda_DNA-bd_dom_sf"/>
</dbReference>
<dbReference type="GO" id="GO:0003677">
    <property type="term" value="F:DNA binding"/>
    <property type="evidence" value="ECO:0007669"/>
    <property type="project" value="InterPro"/>
</dbReference>
<sequence length="127" mass="13492">MTAAGAWLGGLAGLRGVAVDRLITALGVRRATVGSWESAKTEPRPPQRNAYARLLEQLAQLYPTEGTGALQERTGAKQALQLLDAVHDFTTATDLPVPILLLRSLASAPGTYQGTPQSPRRGRCGCR</sequence>
<dbReference type="KEGG" id="sci:B446_01090"/>
<dbReference type="EMBL" id="CP006259">
    <property type="protein sequence ID" value="AGS67056.1"/>
    <property type="molecule type" value="Genomic_DNA"/>
</dbReference>
<dbReference type="AlphaFoldDB" id="S5UMN8"/>
<dbReference type="STRING" id="1214242.B446_01090"/>
<evidence type="ECO:0000313" key="3">
    <source>
        <dbReference type="Proteomes" id="UP000015423"/>
    </source>
</evidence>
<name>S5UMN8_STRC3</name>
<reference evidence="1" key="3">
    <citation type="submission" date="2015-08" db="EMBL/GenBank/DDBJ databases">
        <authorList>
            <person name="Weber T."/>
            <person name="Iftime D."/>
        </authorList>
    </citation>
    <scope>NUCLEOTIDE SEQUENCE</scope>
    <source>
        <strain evidence="1">Tu 365</strain>
    </source>
</reference>
<accession>S5UMN8</accession>
<organism evidence="1 3">
    <name type="scientific">Streptomyces collinus (strain DSM 40733 / Tue 365)</name>
    <dbReference type="NCBI Taxonomy" id="1214242"/>
    <lineage>
        <taxon>Bacteria</taxon>
        <taxon>Bacillati</taxon>
        <taxon>Actinomycetota</taxon>
        <taxon>Actinomycetes</taxon>
        <taxon>Kitasatosporales</taxon>
        <taxon>Streptomycetaceae</taxon>
        <taxon>Streptomyces</taxon>
    </lineage>
</organism>
<reference evidence="3" key="1">
    <citation type="submission" date="2012-10" db="EMBL/GenBank/DDBJ databases">
        <title>The complete genome sequence of Streptomyces collinus Tu 365.</title>
        <authorList>
            <person name="Ruckert C."/>
            <person name="Szczepanowski R."/>
            <person name="Goesmann A."/>
            <person name="Pross E.K."/>
            <person name="Musiol E.M."/>
            <person name="Blin K."/>
            <person name="Wohlleben W."/>
            <person name="Puhler A."/>
            <person name="Weber T."/>
            <person name="Kalinowski J."/>
        </authorList>
    </citation>
    <scope>NUCLEOTIDE SEQUENCE [LARGE SCALE GENOMIC DNA]</scope>
    <source>
        <strain evidence="3">DSM 40733 / Tue 365</strain>
    </source>
</reference>
<dbReference type="Gene3D" id="1.10.260.40">
    <property type="entry name" value="lambda repressor-like DNA-binding domains"/>
    <property type="match status" value="1"/>
</dbReference>